<dbReference type="SUPFAM" id="SSF52058">
    <property type="entry name" value="L domain-like"/>
    <property type="match status" value="1"/>
</dbReference>
<evidence type="ECO:0000256" key="21">
    <source>
        <dbReference type="ARBA" id="ARBA00047899"/>
    </source>
</evidence>
<dbReference type="AlphaFoldDB" id="A0ABD2ZF58"/>
<dbReference type="FunFam" id="3.80.10.10:FF:000410">
    <property type="entry name" value="Leucine-rich repeat receptor-like protein kinase PXL1"/>
    <property type="match status" value="1"/>
</dbReference>
<evidence type="ECO:0000256" key="11">
    <source>
        <dbReference type="ARBA" id="ARBA00022729"/>
    </source>
</evidence>
<dbReference type="FunFam" id="3.80.10.10:FF:000412">
    <property type="entry name" value="Leucine-rich repeat receptor-like protein kinase PXL1"/>
    <property type="match status" value="1"/>
</dbReference>
<dbReference type="GO" id="GO:0005886">
    <property type="term" value="C:plasma membrane"/>
    <property type="evidence" value="ECO:0007669"/>
    <property type="project" value="UniProtKB-SubCell"/>
</dbReference>
<evidence type="ECO:0000256" key="13">
    <source>
        <dbReference type="ARBA" id="ARBA00022741"/>
    </source>
</evidence>
<dbReference type="SMART" id="SM00369">
    <property type="entry name" value="LRR_TYP"/>
    <property type="match status" value="8"/>
</dbReference>
<keyword evidence="17" id="KW-1133">Transmembrane helix</keyword>
<gene>
    <name evidence="27" type="ORF">ACH5RR_020333</name>
</gene>
<evidence type="ECO:0000256" key="19">
    <source>
        <dbReference type="ARBA" id="ARBA00023170"/>
    </source>
</evidence>
<dbReference type="EMBL" id="JBJUIK010000009">
    <property type="protein sequence ID" value="KAL3517744.1"/>
    <property type="molecule type" value="Genomic_DNA"/>
</dbReference>
<evidence type="ECO:0000256" key="22">
    <source>
        <dbReference type="ARBA" id="ARBA00048679"/>
    </source>
</evidence>
<dbReference type="GO" id="GO:0030154">
    <property type="term" value="P:cell differentiation"/>
    <property type="evidence" value="ECO:0007669"/>
    <property type="project" value="UniProtKB-KW"/>
</dbReference>
<dbReference type="InterPro" id="IPR017441">
    <property type="entry name" value="Protein_kinase_ATP_BS"/>
</dbReference>
<dbReference type="InterPro" id="IPR008271">
    <property type="entry name" value="Ser/Thr_kinase_AS"/>
</dbReference>
<keyword evidence="13 23" id="KW-0547">Nucleotide-binding</keyword>
<name>A0ABD2ZF58_9GENT</name>
<dbReference type="GO" id="GO:0010087">
    <property type="term" value="P:phloem or xylem histogenesis"/>
    <property type="evidence" value="ECO:0007669"/>
    <property type="project" value="UniProtKB-ARBA"/>
</dbReference>
<keyword evidence="18" id="KW-0472">Membrane</keyword>
<evidence type="ECO:0000313" key="28">
    <source>
        <dbReference type="Proteomes" id="UP001630127"/>
    </source>
</evidence>
<dbReference type="PANTHER" id="PTHR48056">
    <property type="entry name" value="LRR RECEPTOR-LIKE SERINE/THREONINE-PROTEIN KINASE-RELATED"/>
    <property type="match status" value="1"/>
</dbReference>
<evidence type="ECO:0000256" key="5">
    <source>
        <dbReference type="ARBA" id="ARBA00022475"/>
    </source>
</evidence>
<dbReference type="FunFam" id="1.10.510.10:FF:000400">
    <property type="entry name" value="MDIS1-interacting receptor like kinase 1"/>
    <property type="match status" value="1"/>
</dbReference>
<dbReference type="Pfam" id="PF00069">
    <property type="entry name" value="Pkinase"/>
    <property type="match status" value="1"/>
</dbReference>
<comment type="catalytic activity">
    <reaction evidence="22">
        <text>L-seryl-[protein] + ATP = O-phospho-L-seryl-[protein] + ADP + H(+)</text>
        <dbReference type="Rhea" id="RHEA:17989"/>
        <dbReference type="Rhea" id="RHEA-COMP:9863"/>
        <dbReference type="Rhea" id="RHEA-COMP:11604"/>
        <dbReference type="ChEBI" id="CHEBI:15378"/>
        <dbReference type="ChEBI" id="CHEBI:29999"/>
        <dbReference type="ChEBI" id="CHEBI:30616"/>
        <dbReference type="ChEBI" id="CHEBI:83421"/>
        <dbReference type="ChEBI" id="CHEBI:456216"/>
        <dbReference type="EC" id="2.7.11.1"/>
    </reaction>
</comment>
<keyword evidence="16 23" id="KW-0067">ATP-binding</keyword>
<keyword evidence="10" id="KW-0812">Transmembrane</keyword>
<dbReference type="InterPro" id="IPR001611">
    <property type="entry name" value="Leu-rich_rpt"/>
</dbReference>
<dbReference type="InterPro" id="IPR013210">
    <property type="entry name" value="LRR_N_plant-typ"/>
</dbReference>
<dbReference type="GO" id="GO:0051707">
    <property type="term" value="P:response to other organism"/>
    <property type="evidence" value="ECO:0007669"/>
    <property type="project" value="UniProtKB-ARBA"/>
</dbReference>
<evidence type="ECO:0000256" key="6">
    <source>
        <dbReference type="ARBA" id="ARBA00022527"/>
    </source>
</evidence>
<evidence type="ECO:0000256" key="17">
    <source>
        <dbReference type="ARBA" id="ARBA00022989"/>
    </source>
</evidence>
<evidence type="ECO:0000256" key="1">
    <source>
        <dbReference type="ARBA" id="ARBA00004251"/>
    </source>
</evidence>
<sequence length="1023" mass="111448">MKLLQIPPMLLFFYFCIACCNYSFGHKLDSSNEVSTLLSIKAGFIDPLDQLKDWKVADEVKIVNSSVYCSWTGVQCNSNSAVEKLDLSHKNLSGILSSDIQWLQSLTSLNLCGNGFSSPLPKSLSNLTTLTSIDLSQNNFVDGFPVGLGRAVGLLILNASSNNFSGYLPEDLGNATLLETLDLRGNFFEGLIPKSYKNLGKLKFLGLSGNNLNGQIPPELGELSSLETIILGYNAFESGIPAEFGNLTNLKYLDLAIGSLRGPIPAELGKLQMLNTVFLYTNNFEGNIPRSIGNMTSLQLLDFSDNLLSGEIPGELVNLKNLQLLNLMSNKLSGSVPAWLGGLTELEVLELWNNTLSGPLPSDLGRNSPLQWLDISSNSISGPIPESLCSKGNLTKLILFNNAFSGPIPASLSTCMSLVRVRMHNNFLSGTIPVGFGKLGKLQRLELANNSLTGQIPNDIGSSASLSFVDFSKNQLQSYLPSSILSIPNLQNFMVSDNNLLGEIPDQFQDCPSLSVLDLSSNHFTGSIPASIASCEKLVSLNLRNNQLTGPIPKAIAMMPTLAVLDLSNNSLTGGIPENIGNSPALETLNVSYNKLEGPVPGNGMLRTINPDDLVGNADLCGGVLPPCSHNAAYTSKHKSLHAKHIVAGWLIGTSMLLALVIAGLGVRSLYKRWYENGSCFKERFEVNSSDWPWRLMAFQRLGFTSNDILACIKESNVIGMGATGVVYKAEMQSPKTAVAVKKLWRTGTDVEMGGSEDLVGEVNLLGRLRHRNIVRLLGFLHNDSEAMILYEYMQNGSLGEALHGKQAGKLLVDWVSRYNIALGVAQGLAYLHHDCHPPVIHRDVKSNNILLDANLEARIADFGLAKMMQKRNETVSIVAGSYGYIAPEYGYTLKVDEKSDIYSYGVVLMELLTGKRPLDPEFGEAVDIVEWIRIKMRNHKSLETALDPSVGNTKHVQEEMLLVLRIAIICIAKLPKDRPSMRDVLTMLGEAKPRRKGSSNHNTDATNKDSPVFSITPVNDFL</sequence>
<comment type="similarity">
    <text evidence="2">Belongs to the protein kinase superfamily. Ser/Thr protein kinase family.</text>
</comment>
<dbReference type="FunFam" id="3.80.10.10:FF:000297">
    <property type="entry name" value="Leucine-rich repeat receptor-like protein kinase PXL1"/>
    <property type="match status" value="1"/>
</dbReference>
<keyword evidence="4" id="KW-0217">Developmental protein</keyword>
<dbReference type="Gene3D" id="3.80.10.10">
    <property type="entry name" value="Ribonuclease Inhibitor"/>
    <property type="match status" value="4"/>
</dbReference>
<keyword evidence="6" id="KW-0723">Serine/threonine-protein kinase</keyword>
<keyword evidence="12" id="KW-0677">Repeat</keyword>
<keyword evidence="7" id="KW-0597">Phosphoprotein</keyword>
<keyword evidence="8" id="KW-0433">Leucine-rich repeat</keyword>
<dbReference type="PROSITE" id="PS50011">
    <property type="entry name" value="PROTEIN_KINASE_DOM"/>
    <property type="match status" value="1"/>
</dbReference>
<evidence type="ECO:0000256" key="16">
    <source>
        <dbReference type="ARBA" id="ARBA00022840"/>
    </source>
</evidence>
<keyword evidence="9" id="KW-0808">Transferase</keyword>
<dbReference type="PROSITE" id="PS00107">
    <property type="entry name" value="PROTEIN_KINASE_ATP"/>
    <property type="match status" value="1"/>
</dbReference>
<evidence type="ECO:0000256" key="8">
    <source>
        <dbReference type="ARBA" id="ARBA00022614"/>
    </source>
</evidence>
<evidence type="ECO:0000256" key="23">
    <source>
        <dbReference type="PROSITE-ProRule" id="PRU10141"/>
    </source>
</evidence>
<dbReference type="GO" id="GO:0006952">
    <property type="term" value="P:defense response"/>
    <property type="evidence" value="ECO:0007669"/>
    <property type="project" value="UniProtKB-ARBA"/>
</dbReference>
<evidence type="ECO:0000313" key="27">
    <source>
        <dbReference type="EMBL" id="KAL3517744.1"/>
    </source>
</evidence>
<dbReference type="Gene3D" id="1.10.510.10">
    <property type="entry name" value="Transferase(Phosphotransferase) domain 1"/>
    <property type="match status" value="1"/>
</dbReference>
<evidence type="ECO:0000256" key="20">
    <source>
        <dbReference type="ARBA" id="ARBA00023180"/>
    </source>
</evidence>
<evidence type="ECO:0000256" key="9">
    <source>
        <dbReference type="ARBA" id="ARBA00022679"/>
    </source>
</evidence>
<dbReference type="InterPro" id="IPR000719">
    <property type="entry name" value="Prot_kinase_dom"/>
</dbReference>
<evidence type="ECO:0000256" key="15">
    <source>
        <dbReference type="ARBA" id="ARBA00022782"/>
    </source>
</evidence>
<keyword evidence="20" id="KW-0325">Glycoprotein</keyword>
<dbReference type="InterPro" id="IPR032675">
    <property type="entry name" value="LRR_dom_sf"/>
</dbReference>
<evidence type="ECO:0000256" key="10">
    <source>
        <dbReference type="ARBA" id="ARBA00022692"/>
    </source>
</evidence>
<evidence type="ECO:0000256" key="12">
    <source>
        <dbReference type="ARBA" id="ARBA00022737"/>
    </source>
</evidence>
<evidence type="ECO:0000256" key="25">
    <source>
        <dbReference type="SAM" id="SignalP"/>
    </source>
</evidence>
<dbReference type="SUPFAM" id="SSF52047">
    <property type="entry name" value="RNI-like"/>
    <property type="match status" value="1"/>
</dbReference>
<evidence type="ECO:0000256" key="14">
    <source>
        <dbReference type="ARBA" id="ARBA00022777"/>
    </source>
</evidence>
<dbReference type="SUPFAM" id="SSF56112">
    <property type="entry name" value="Protein kinase-like (PK-like)"/>
    <property type="match status" value="1"/>
</dbReference>
<dbReference type="FunFam" id="3.30.200.20:FF:000444">
    <property type="entry name" value="MDIS1-interacting receptor like kinase 1"/>
    <property type="match status" value="1"/>
</dbReference>
<keyword evidence="11 25" id="KW-0732">Signal</keyword>
<feature type="signal peptide" evidence="25">
    <location>
        <begin position="1"/>
        <end position="25"/>
    </location>
</feature>
<dbReference type="SMART" id="SM00220">
    <property type="entry name" value="S_TKc"/>
    <property type="match status" value="1"/>
</dbReference>
<evidence type="ECO:0000256" key="3">
    <source>
        <dbReference type="ARBA" id="ARBA00012513"/>
    </source>
</evidence>
<keyword evidence="19" id="KW-0675">Receptor</keyword>
<dbReference type="PANTHER" id="PTHR48056:SF26">
    <property type="entry name" value="MDIS1-INTERACTING RECEPTOR LIKE KINASE 1"/>
    <property type="match status" value="1"/>
</dbReference>
<dbReference type="GO" id="GO:0004674">
    <property type="term" value="F:protein serine/threonine kinase activity"/>
    <property type="evidence" value="ECO:0007669"/>
    <property type="project" value="UniProtKB-KW"/>
</dbReference>
<feature type="binding site" evidence="23">
    <location>
        <position position="743"/>
    </location>
    <ligand>
        <name>ATP</name>
        <dbReference type="ChEBI" id="CHEBI:30616"/>
    </ligand>
</feature>
<organism evidence="27 28">
    <name type="scientific">Cinchona calisaya</name>
    <dbReference type="NCBI Taxonomy" id="153742"/>
    <lineage>
        <taxon>Eukaryota</taxon>
        <taxon>Viridiplantae</taxon>
        <taxon>Streptophyta</taxon>
        <taxon>Embryophyta</taxon>
        <taxon>Tracheophyta</taxon>
        <taxon>Spermatophyta</taxon>
        <taxon>Magnoliopsida</taxon>
        <taxon>eudicotyledons</taxon>
        <taxon>Gunneridae</taxon>
        <taxon>Pentapetalae</taxon>
        <taxon>asterids</taxon>
        <taxon>lamiids</taxon>
        <taxon>Gentianales</taxon>
        <taxon>Rubiaceae</taxon>
        <taxon>Cinchonoideae</taxon>
        <taxon>Cinchoneae</taxon>
        <taxon>Cinchona</taxon>
    </lineage>
</organism>
<evidence type="ECO:0000256" key="2">
    <source>
        <dbReference type="ARBA" id="ARBA00008684"/>
    </source>
</evidence>
<evidence type="ECO:0000256" key="4">
    <source>
        <dbReference type="ARBA" id="ARBA00022473"/>
    </source>
</evidence>
<dbReference type="Pfam" id="PF13855">
    <property type="entry name" value="LRR_8"/>
    <property type="match status" value="1"/>
</dbReference>
<feature type="domain" description="Protein kinase" evidence="26">
    <location>
        <begin position="713"/>
        <end position="996"/>
    </location>
</feature>
<dbReference type="InterPro" id="IPR011009">
    <property type="entry name" value="Kinase-like_dom_sf"/>
</dbReference>
<dbReference type="Gene3D" id="3.30.200.20">
    <property type="entry name" value="Phosphorylase Kinase, domain 1"/>
    <property type="match status" value="1"/>
</dbReference>
<evidence type="ECO:0000256" key="7">
    <source>
        <dbReference type="ARBA" id="ARBA00022553"/>
    </source>
</evidence>
<dbReference type="EC" id="2.7.11.1" evidence="3"/>
<keyword evidence="15" id="KW-0221">Differentiation</keyword>
<dbReference type="Pfam" id="PF08263">
    <property type="entry name" value="LRRNT_2"/>
    <property type="match status" value="1"/>
</dbReference>
<keyword evidence="28" id="KW-1185">Reference proteome</keyword>
<dbReference type="PROSITE" id="PS00108">
    <property type="entry name" value="PROTEIN_KINASE_ST"/>
    <property type="match status" value="1"/>
</dbReference>
<comment type="caution">
    <text evidence="27">The sequence shown here is derived from an EMBL/GenBank/DDBJ whole genome shotgun (WGS) entry which is preliminary data.</text>
</comment>
<dbReference type="InterPro" id="IPR003591">
    <property type="entry name" value="Leu-rich_rpt_typical-subtyp"/>
</dbReference>
<keyword evidence="5" id="KW-1003">Cell membrane</keyword>
<comment type="catalytic activity">
    <reaction evidence="21">
        <text>L-threonyl-[protein] + ATP = O-phospho-L-threonyl-[protein] + ADP + H(+)</text>
        <dbReference type="Rhea" id="RHEA:46608"/>
        <dbReference type="Rhea" id="RHEA-COMP:11060"/>
        <dbReference type="Rhea" id="RHEA-COMP:11605"/>
        <dbReference type="ChEBI" id="CHEBI:15378"/>
        <dbReference type="ChEBI" id="CHEBI:30013"/>
        <dbReference type="ChEBI" id="CHEBI:30616"/>
        <dbReference type="ChEBI" id="CHEBI:61977"/>
        <dbReference type="ChEBI" id="CHEBI:456216"/>
        <dbReference type="EC" id="2.7.11.1"/>
    </reaction>
</comment>
<reference evidence="27 28" key="1">
    <citation type="submission" date="2024-11" db="EMBL/GenBank/DDBJ databases">
        <title>A near-complete genome assembly of Cinchona calisaya.</title>
        <authorList>
            <person name="Lian D.C."/>
            <person name="Zhao X.W."/>
            <person name="Wei L."/>
        </authorList>
    </citation>
    <scope>NUCLEOTIDE SEQUENCE [LARGE SCALE GENOMIC DNA]</scope>
    <source>
        <tissue evidence="27">Nenye</tissue>
    </source>
</reference>
<evidence type="ECO:0000256" key="18">
    <source>
        <dbReference type="ARBA" id="ARBA00023136"/>
    </source>
</evidence>
<dbReference type="Proteomes" id="UP001630127">
    <property type="component" value="Unassembled WGS sequence"/>
</dbReference>
<feature type="chain" id="PRO_5044759418" description="non-specific serine/threonine protein kinase" evidence="25">
    <location>
        <begin position="26"/>
        <end position="1023"/>
    </location>
</feature>
<accession>A0ABD2ZF58</accession>
<dbReference type="Pfam" id="PF00560">
    <property type="entry name" value="LRR_1"/>
    <property type="match status" value="10"/>
</dbReference>
<evidence type="ECO:0000259" key="26">
    <source>
        <dbReference type="PROSITE" id="PS50011"/>
    </source>
</evidence>
<protein>
    <recommendedName>
        <fullName evidence="3">non-specific serine/threonine protein kinase</fullName>
        <ecNumber evidence="3">2.7.11.1</ecNumber>
    </recommendedName>
</protein>
<comment type="subcellular location">
    <subcellularLocation>
        <location evidence="1">Cell membrane</location>
        <topology evidence="1">Single-pass type I membrane protein</topology>
    </subcellularLocation>
</comment>
<dbReference type="GO" id="GO:0005524">
    <property type="term" value="F:ATP binding"/>
    <property type="evidence" value="ECO:0007669"/>
    <property type="project" value="UniProtKB-UniRule"/>
</dbReference>
<feature type="region of interest" description="Disordered" evidence="24">
    <location>
        <begin position="990"/>
        <end position="1023"/>
    </location>
</feature>
<proteinExistence type="inferred from homology"/>
<keyword evidence="14" id="KW-0418">Kinase</keyword>
<evidence type="ECO:0000256" key="24">
    <source>
        <dbReference type="SAM" id="MobiDB-lite"/>
    </source>
</evidence>
<feature type="compositionally biased region" description="Polar residues" evidence="24">
    <location>
        <begin position="1000"/>
        <end position="1010"/>
    </location>
</feature>
<dbReference type="InterPro" id="IPR050647">
    <property type="entry name" value="Plant_LRR-RLKs"/>
</dbReference>